<dbReference type="Proteomes" id="UP000246078">
    <property type="component" value="Unassembled WGS sequence"/>
</dbReference>
<evidence type="ECO:0000313" key="3">
    <source>
        <dbReference type="Proteomes" id="UP000246078"/>
    </source>
</evidence>
<dbReference type="EMBL" id="PRFC01000009">
    <property type="protein sequence ID" value="PWV19704.1"/>
    <property type="molecule type" value="Genomic_DNA"/>
</dbReference>
<accession>A0A2V2XLL2</accession>
<organism evidence="2 3">
    <name type="scientific">Trypanosoma cruzi</name>
    <dbReference type="NCBI Taxonomy" id="5693"/>
    <lineage>
        <taxon>Eukaryota</taxon>
        <taxon>Discoba</taxon>
        <taxon>Euglenozoa</taxon>
        <taxon>Kinetoplastea</taxon>
        <taxon>Metakinetoplastina</taxon>
        <taxon>Trypanosomatida</taxon>
        <taxon>Trypanosomatidae</taxon>
        <taxon>Trypanosoma</taxon>
        <taxon>Schizotrypanum</taxon>
    </lineage>
</organism>
<dbReference type="InterPro" id="IPR011993">
    <property type="entry name" value="PH-like_dom_sf"/>
</dbReference>
<proteinExistence type="predicted"/>
<dbReference type="SMART" id="SM00233">
    <property type="entry name" value="PH"/>
    <property type="match status" value="1"/>
</dbReference>
<dbReference type="VEuPathDB" id="TriTrypDB:TcCLB.506925.210"/>
<dbReference type="VEuPathDB" id="TriTrypDB:C4B63_19g175"/>
<sequence length="282" mass="32042">MTVHVHWLNGVPACEGWIEKYSVGRSFFSRKSWQMRYVVVTSEGIGYTHKTPNRCMKPSSARCFVPFEGPPRSNGGIHLRPVYLLRHVPPSMHPEVPDGCQKALSCTFSGSDVSCEHHYFAISFEERKKRLFLLLRTKSLEDYNVWTLVLSVYVPAGSIKTVVPVPHPLENYRHGSAYFFNSKKGFFKIWDNVINVATAGFYMVDPDPCTAAELGRIKKLVLGWDEGEAFRWQSLRSGETSTSHLTTILQEENEEEWRKLLSVAAELDAVCGPTEESTEYTE</sequence>
<protein>
    <recommendedName>
        <fullName evidence="1">PH domain-containing protein</fullName>
    </recommendedName>
</protein>
<dbReference type="PROSITE" id="PS50003">
    <property type="entry name" value="PH_DOMAIN"/>
    <property type="match status" value="1"/>
</dbReference>
<dbReference type="VEuPathDB" id="TriTrypDB:TcCL_ESM12363"/>
<dbReference type="VEuPathDB" id="TriTrypDB:TcBrA4_0056450"/>
<reference evidence="2 3" key="1">
    <citation type="journal article" date="2018" name="Microb. Genom.">
        <title>Expanding an expanded genome: long-read sequencing of Trypanosoma cruzi.</title>
        <authorList>
            <person name="Berna L."/>
            <person name="Rodriguez M."/>
            <person name="Chiribao M.L."/>
            <person name="Parodi-Talice A."/>
            <person name="Pita S."/>
            <person name="Rijo G."/>
            <person name="Alvarez-Valin F."/>
            <person name="Robello C."/>
        </authorList>
    </citation>
    <scope>NUCLEOTIDE SEQUENCE [LARGE SCALE GENOMIC DNA]</scope>
    <source>
        <strain evidence="2 3">TCC</strain>
    </source>
</reference>
<dbReference type="VEuPathDB" id="TriTrypDB:ECC02_003597"/>
<dbReference type="VEuPathDB" id="TriTrypDB:BCY84_03183"/>
<feature type="domain" description="PH" evidence="1">
    <location>
        <begin position="11"/>
        <end position="155"/>
    </location>
</feature>
<comment type="caution">
    <text evidence="2">The sequence shown here is derived from an EMBL/GenBank/DDBJ whole genome shotgun (WGS) entry which is preliminary data.</text>
</comment>
<dbReference type="SUPFAM" id="SSF50729">
    <property type="entry name" value="PH domain-like"/>
    <property type="match status" value="1"/>
</dbReference>
<dbReference type="VEuPathDB" id="TriTrypDB:TcYC6_0074880"/>
<evidence type="ECO:0000313" key="2">
    <source>
        <dbReference type="EMBL" id="PWV19704.1"/>
    </source>
</evidence>
<dbReference type="VEuPathDB" id="TriTrypDB:TcG_05068"/>
<evidence type="ECO:0000259" key="1">
    <source>
        <dbReference type="PROSITE" id="PS50003"/>
    </source>
</evidence>
<dbReference type="InterPro" id="IPR001849">
    <property type="entry name" value="PH_domain"/>
</dbReference>
<gene>
    <name evidence="2" type="ORF">C3747_9g219</name>
</gene>
<dbReference type="VEuPathDB" id="TriTrypDB:TCDM_01979"/>
<dbReference type="VEuPathDB" id="TriTrypDB:TCSYLVIO_007405"/>
<dbReference type="Gene3D" id="2.30.29.30">
    <property type="entry name" value="Pleckstrin-homology domain (PH domain)/Phosphotyrosine-binding domain (PTB)"/>
    <property type="match status" value="1"/>
</dbReference>
<name>A0A2V2XLL2_TRYCR</name>
<dbReference type="AlphaFoldDB" id="A0A2V2XLL2"/>
<dbReference type="VEuPathDB" id="TriTrypDB:Tc_MARK_6377"/>
<dbReference type="VEuPathDB" id="TriTrypDB:C3747_9g219"/>